<evidence type="ECO:0000313" key="2">
    <source>
        <dbReference type="Proteomes" id="UP000276133"/>
    </source>
</evidence>
<dbReference type="EMBL" id="REGN01006969">
    <property type="protein sequence ID" value="RNA07663.1"/>
    <property type="molecule type" value="Genomic_DNA"/>
</dbReference>
<reference evidence="1 2" key="1">
    <citation type="journal article" date="2018" name="Sci. Rep.">
        <title>Genomic signatures of local adaptation to the degree of environmental predictability in rotifers.</title>
        <authorList>
            <person name="Franch-Gras L."/>
            <person name="Hahn C."/>
            <person name="Garcia-Roger E.M."/>
            <person name="Carmona M.J."/>
            <person name="Serra M."/>
            <person name="Gomez A."/>
        </authorList>
    </citation>
    <scope>NUCLEOTIDE SEQUENCE [LARGE SCALE GENOMIC DNA]</scope>
    <source>
        <strain evidence="1">HYR1</strain>
    </source>
</reference>
<protein>
    <submittedName>
        <fullName evidence="1">Uncharacterized protein</fullName>
    </submittedName>
</protein>
<dbReference type="AlphaFoldDB" id="A0A3M7Q8I0"/>
<keyword evidence="2" id="KW-1185">Reference proteome</keyword>
<proteinExistence type="predicted"/>
<comment type="caution">
    <text evidence="1">The sequence shown here is derived from an EMBL/GenBank/DDBJ whole genome shotgun (WGS) entry which is preliminary data.</text>
</comment>
<gene>
    <name evidence="1" type="ORF">BpHYR1_035767</name>
</gene>
<sequence>MKTTTVEPRYNETLYNLYAFITKNDRIALSRIALEYAIRDEVTALSIRNSLNKSGFSIDTVSPNSDCEEKSKKLDLNQFAYKKERQK</sequence>
<accession>A0A3M7Q8I0</accession>
<organism evidence="1 2">
    <name type="scientific">Brachionus plicatilis</name>
    <name type="common">Marine rotifer</name>
    <name type="synonym">Brachionus muelleri</name>
    <dbReference type="NCBI Taxonomy" id="10195"/>
    <lineage>
        <taxon>Eukaryota</taxon>
        <taxon>Metazoa</taxon>
        <taxon>Spiralia</taxon>
        <taxon>Gnathifera</taxon>
        <taxon>Rotifera</taxon>
        <taxon>Eurotatoria</taxon>
        <taxon>Monogononta</taxon>
        <taxon>Pseudotrocha</taxon>
        <taxon>Ploima</taxon>
        <taxon>Brachionidae</taxon>
        <taxon>Brachionus</taxon>
    </lineage>
</organism>
<evidence type="ECO:0000313" key="1">
    <source>
        <dbReference type="EMBL" id="RNA07663.1"/>
    </source>
</evidence>
<name>A0A3M7Q8I0_BRAPC</name>
<dbReference type="Proteomes" id="UP000276133">
    <property type="component" value="Unassembled WGS sequence"/>
</dbReference>